<accession>A0AAW1X8D0</accession>
<evidence type="ECO:0000259" key="1">
    <source>
        <dbReference type="Pfam" id="PF01388"/>
    </source>
</evidence>
<dbReference type="EMBL" id="JBEDUW010000004">
    <property type="protein sequence ID" value="KAK9933233.1"/>
    <property type="molecule type" value="Genomic_DNA"/>
</dbReference>
<evidence type="ECO:0000313" key="2">
    <source>
        <dbReference type="EMBL" id="KAK9933233.1"/>
    </source>
</evidence>
<reference evidence="2 3" key="1">
    <citation type="journal article" date="2023" name="G3 (Bethesda)">
        <title>A chromosome-length genome assembly and annotation of blackberry (Rubus argutus, cv. 'Hillquist').</title>
        <authorList>
            <person name="Bruna T."/>
            <person name="Aryal R."/>
            <person name="Dudchenko O."/>
            <person name="Sargent D.J."/>
            <person name="Mead D."/>
            <person name="Buti M."/>
            <person name="Cavallini A."/>
            <person name="Hytonen T."/>
            <person name="Andres J."/>
            <person name="Pham M."/>
            <person name="Weisz D."/>
            <person name="Mascagni F."/>
            <person name="Usai G."/>
            <person name="Natali L."/>
            <person name="Bassil N."/>
            <person name="Fernandez G.E."/>
            <person name="Lomsadze A."/>
            <person name="Armour M."/>
            <person name="Olukolu B."/>
            <person name="Poorten T."/>
            <person name="Britton C."/>
            <person name="Davik J."/>
            <person name="Ashrafi H."/>
            <person name="Aiden E.L."/>
            <person name="Borodovsky M."/>
            <person name="Worthington M."/>
        </authorList>
    </citation>
    <scope>NUCLEOTIDE SEQUENCE [LARGE SCALE GENOMIC DNA]</scope>
    <source>
        <strain evidence="2">PI 553951</strain>
    </source>
</reference>
<keyword evidence="3" id="KW-1185">Reference proteome</keyword>
<evidence type="ECO:0000313" key="3">
    <source>
        <dbReference type="Proteomes" id="UP001457282"/>
    </source>
</evidence>
<dbReference type="PANTHER" id="PTHR46691">
    <property type="entry name" value="HIGH MOBILITY GROUP B PROTEIN 9"/>
    <property type="match status" value="1"/>
</dbReference>
<comment type="caution">
    <text evidence="2">The sequence shown here is derived from an EMBL/GenBank/DDBJ whole genome shotgun (WGS) entry which is preliminary data.</text>
</comment>
<dbReference type="AlphaFoldDB" id="A0AAW1X8D0"/>
<dbReference type="GO" id="GO:0003677">
    <property type="term" value="F:DNA binding"/>
    <property type="evidence" value="ECO:0007669"/>
    <property type="project" value="InterPro"/>
</dbReference>
<dbReference type="SUPFAM" id="SSF46774">
    <property type="entry name" value="ARID-like"/>
    <property type="match status" value="1"/>
</dbReference>
<dbReference type="Gene3D" id="1.10.150.60">
    <property type="entry name" value="ARID DNA-binding domain"/>
    <property type="match status" value="1"/>
</dbReference>
<gene>
    <name evidence="2" type="ORF">M0R45_020436</name>
</gene>
<organism evidence="2 3">
    <name type="scientific">Rubus argutus</name>
    <name type="common">Southern blackberry</name>
    <dbReference type="NCBI Taxonomy" id="59490"/>
    <lineage>
        <taxon>Eukaryota</taxon>
        <taxon>Viridiplantae</taxon>
        <taxon>Streptophyta</taxon>
        <taxon>Embryophyta</taxon>
        <taxon>Tracheophyta</taxon>
        <taxon>Spermatophyta</taxon>
        <taxon>Magnoliopsida</taxon>
        <taxon>eudicotyledons</taxon>
        <taxon>Gunneridae</taxon>
        <taxon>Pentapetalae</taxon>
        <taxon>rosids</taxon>
        <taxon>fabids</taxon>
        <taxon>Rosales</taxon>
        <taxon>Rosaceae</taxon>
        <taxon>Rosoideae</taxon>
        <taxon>Rosoideae incertae sedis</taxon>
        <taxon>Rubus</taxon>
    </lineage>
</organism>
<dbReference type="InterPro" id="IPR036431">
    <property type="entry name" value="ARID_dom_sf"/>
</dbReference>
<proteinExistence type="predicted"/>
<dbReference type="InterPro" id="IPR001606">
    <property type="entry name" value="ARID_dom"/>
</dbReference>
<sequence>MASTSCASKSSFPMKDASSNFIPYPAPLAKYEEVAANPKLFMSTLEKLHASMGTKFMIPIIGGRELDLHQLFVEGNFSWWYGKDC</sequence>
<protein>
    <recommendedName>
        <fullName evidence="1">ARID domain-containing protein</fullName>
    </recommendedName>
</protein>
<dbReference type="Pfam" id="PF01388">
    <property type="entry name" value="ARID"/>
    <property type="match status" value="1"/>
</dbReference>
<feature type="domain" description="ARID" evidence="1">
    <location>
        <begin position="38"/>
        <end position="73"/>
    </location>
</feature>
<dbReference type="PANTHER" id="PTHR46691:SF3">
    <property type="entry name" value="HIGH MOBILITY GROUP B PROTEIN 15"/>
    <property type="match status" value="1"/>
</dbReference>
<name>A0AAW1X8D0_RUBAR</name>
<dbReference type="Proteomes" id="UP001457282">
    <property type="component" value="Unassembled WGS sequence"/>
</dbReference>